<organism evidence="15 16">
    <name type="scientific">Ensete ventricosum</name>
    <name type="common">Abyssinian banana</name>
    <name type="synonym">Musa ensete</name>
    <dbReference type="NCBI Taxonomy" id="4639"/>
    <lineage>
        <taxon>Eukaryota</taxon>
        <taxon>Viridiplantae</taxon>
        <taxon>Streptophyta</taxon>
        <taxon>Embryophyta</taxon>
        <taxon>Tracheophyta</taxon>
        <taxon>Spermatophyta</taxon>
        <taxon>Magnoliopsida</taxon>
        <taxon>Liliopsida</taxon>
        <taxon>Zingiberales</taxon>
        <taxon>Musaceae</taxon>
        <taxon>Ensete</taxon>
    </lineage>
</organism>
<dbReference type="Proteomes" id="UP000287651">
    <property type="component" value="Unassembled WGS sequence"/>
</dbReference>
<evidence type="ECO:0000256" key="3">
    <source>
        <dbReference type="ARBA" id="ARBA00007811"/>
    </source>
</evidence>
<keyword evidence="12 14" id="KW-0456">Lyase</keyword>
<evidence type="ECO:0000256" key="4">
    <source>
        <dbReference type="ARBA" id="ARBA00013122"/>
    </source>
</evidence>
<keyword evidence="5 14" id="KW-0444">Lipid biosynthesis</keyword>
<accession>A0A426ZAA7</accession>
<evidence type="ECO:0000256" key="6">
    <source>
        <dbReference type="ARBA" id="ARBA00022692"/>
    </source>
</evidence>
<reference evidence="15 16" key="1">
    <citation type="journal article" date="2014" name="Agronomy (Basel)">
        <title>A Draft Genome Sequence for Ensete ventricosum, the Drought-Tolerant Tree Against Hunger.</title>
        <authorList>
            <person name="Harrison J."/>
            <person name="Moore K.A."/>
            <person name="Paszkiewicz K."/>
            <person name="Jones T."/>
            <person name="Grant M."/>
            <person name="Ambacheew D."/>
            <person name="Muzemil S."/>
            <person name="Studholme D.J."/>
        </authorList>
    </citation>
    <scope>NUCLEOTIDE SEQUENCE [LARGE SCALE GENOMIC DNA]</scope>
</reference>
<keyword evidence="6 14" id="KW-0812">Transmembrane</keyword>
<protein>
    <recommendedName>
        <fullName evidence="4 14">Very-long-chain (3R)-3-hydroxyacyl-CoA dehydratase</fullName>
        <ecNumber evidence="4 14">4.2.1.134</ecNumber>
    </recommendedName>
</protein>
<keyword evidence="14" id="KW-0256">Endoplasmic reticulum</keyword>
<dbReference type="GO" id="GO:0030148">
    <property type="term" value="P:sphingolipid biosynthetic process"/>
    <property type="evidence" value="ECO:0007669"/>
    <property type="project" value="TreeGrafter"/>
</dbReference>
<comment type="caution">
    <text evidence="14">Lacks conserved residue(s) required for the propagation of feature annotation.</text>
</comment>
<evidence type="ECO:0000256" key="5">
    <source>
        <dbReference type="ARBA" id="ARBA00022516"/>
    </source>
</evidence>
<evidence type="ECO:0000256" key="1">
    <source>
        <dbReference type="ARBA" id="ARBA00004141"/>
    </source>
</evidence>
<evidence type="ECO:0000256" key="2">
    <source>
        <dbReference type="ARBA" id="ARBA00005194"/>
    </source>
</evidence>
<feature type="non-terminal residue" evidence="15">
    <location>
        <position position="1"/>
    </location>
</feature>
<evidence type="ECO:0000256" key="13">
    <source>
        <dbReference type="ARBA" id="ARBA00036671"/>
    </source>
</evidence>
<evidence type="ECO:0000256" key="7">
    <source>
        <dbReference type="ARBA" id="ARBA00022832"/>
    </source>
</evidence>
<sequence length="158" mass="18007">IPPPTSHGRFPLHSPTDLPLPLQLDRVRRMVITSSSHLFFFGPCRFVGIMFFVMCIRSRFQVLYFAMKALRDGGPTTVYGSVERPLQLARTDCRGHGDSPWHCSFALNQTSGIGLQTRTHILVSSLVISWSITEIIRYSFCGMKEVFSFAPSWLLWLR</sequence>
<comment type="catalytic activity">
    <reaction evidence="13 14">
        <text>a very-long-chain (3R)-3-hydroxyacyl-CoA = a very-long-chain (2E)-enoyl-CoA + H2O</text>
        <dbReference type="Rhea" id="RHEA:45812"/>
        <dbReference type="ChEBI" id="CHEBI:15377"/>
        <dbReference type="ChEBI" id="CHEBI:83728"/>
        <dbReference type="ChEBI" id="CHEBI:85440"/>
        <dbReference type="EC" id="4.2.1.134"/>
    </reaction>
</comment>
<dbReference type="EMBL" id="AMZH03007610">
    <property type="protein sequence ID" value="RRT60892.1"/>
    <property type="molecule type" value="Genomic_DNA"/>
</dbReference>
<name>A0A426ZAA7_ENSVE</name>
<evidence type="ECO:0000256" key="9">
    <source>
        <dbReference type="ARBA" id="ARBA00023098"/>
    </source>
</evidence>
<dbReference type="PANTHER" id="PTHR11035:SF3">
    <property type="entry name" value="VERY-LONG-CHAIN (3R)-3-HYDROXYACYL-COA DEHYDRATASE"/>
    <property type="match status" value="1"/>
</dbReference>
<dbReference type="AlphaFoldDB" id="A0A426ZAA7"/>
<evidence type="ECO:0000256" key="10">
    <source>
        <dbReference type="ARBA" id="ARBA00023136"/>
    </source>
</evidence>
<keyword evidence="7 14" id="KW-0276">Fatty acid metabolism</keyword>
<comment type="pathway">
    <text evidence="2 14">Lipid metabolism; fatty acid biosynthesis.</text>
</comment>
<dbReference type="InterPro" id="IPR007482">
    <property type="entry name" value="Tyr_Pase-like_PTPLA"/>
</dbReference>
<dbReference type="GO" id="GO:0030497">
    <property type="term" value="P:fatty acid elongation"/>
    <property type="evidence" value="ECO:0007669"/>
    <property type="project" value="TreeGrafter"/>
</dbReference>
<keyword evidence="9 14" id="KW-0443">Lipid metabolism</keyword>
<evidence type="ECO:0000256" key="8">
    <source>
        <dbReference type="ARBA" id="ARBA00022989"/>
    </source>
</evidence>
<feature type="transmembrane region" description="Helical" evidence="14">
    <location>
        <begin position="38"/>
        <end position="56"/>
    </location>
</feature>
<comment type="caution">
    <text evidence="15">The sequence shown here is derived from an EMBL/GenBank/DDBJ whole genome shotgun (WGS) entry which is preliminary data.</text>
</comment>
<dbReference type="UniPathway" id="UPA00094"/>
<evidence type="ECO:0000313" key="15">
    <source>
        <dbReference type="EMBL" id="RRT60892.1"/>
    </source>
</evidence>
<comment type="similarity">
    <text evidence="3 14">Belongs to the very long-chain fatty acids dehydratase HACD family.</text>
</comment>
<comment type="function">
    <text evidence="14">Catalyzes the third of the four reactions of the long-chain fatty acids elongation cycle. This endoplasmic reticulum-bound enzymatic process, allows the addition of two carbons to the chain of long- and very long-chain fatty acids/VLCFAs per cycle. This enzyme catalyzes the dehydration of the 3-hydroxyacyl-CoA intermediate into trans-2,3-enoyl-CoA, within each cycle of fatty acid elongation. Thereby, it participates to the production of VLCFAs of different chain lengths that are involved in multiple biological processes as precursors of membrane lipids and lipid mediators.</text>
</comment>
<gene>
    <name evidence="15" type="ORF">B296_00044621</name>
</gene>
<dbReference type="PANTHER" id="PTHR11035">
    <property type="entry name" value="VERY-LONG-CHAIN (3R)-3-HYDROXYACYL-COA DEHYDRATASE"/>
    <property type="match status" value="1"/>
</dbReference>
<dbReference type="GO" id="GO:0102158">
    <property type="term" value="F:very-long-chain (3R)-3-hydroxyacyl-CoA dehydratase activity"/>
    <property type="evidence" value="ECO:0007669"/>
    <property type="project" value="UniProtKB-EC"/>
</dbReference>
<evidence type="ECO:0000256" key="12">
    <source>
        <dbReference type="ARBA" id="ARBA00023239"/>
    </source>
</evidence>
<keyword evidence="10 14" id="KW-0472">Membrane</keyword>
<evidence type="ECO:0000256" key="11">
    <source>
        <dbReference type="ARBA" id="ARBA00023160"/>
    </source>
</evidence>
<keyword evidence="11 14" id="KW-0275">Fatty acid biosynthesis</keyword>
<dbReference type="EC" id="4.2.1.134" evidence="4 14"/>
<evidence type="ECO:0000313" key="16">
    <source>
        <dbReference type="Proteomes" id="UP000287651"/>
    </source>
</evidence>
<dbReference type="GO" id="GO:0042761">
    <property type="term" value="P:very long-chain fatty acid biosynthetic process"/>
    <property type="evidence" value="ECO:0007669"/>
    <property type="project" value="TreeGrafter"/>
</dbReference>
<evidence type="ECO:0000256" key="14">
    <source>
        <dbReference type="RuleBase" id="RU363109"/>
    </source>
</evidence>
<dbReference type="Pfam" id="PF04387">
    <property type="entry name" value="PTPLA"/>
    <property type="match status" value="1"/>
</dbReference>
<proteinExistence type="inferred from homology"/>
<keyword evidence="8 14" id="KW-1133">Transmembrane helix</keyword>
<comment type="subcellular location">
    <subcellularLocation>
        <location evidence="14">Endoplasmic reticulum membrane</location>
        <topology evidence="14">Multi-pass membrane protein</topology>
    </subcellularLocation>
    <subcellularLocation>
        <location evidence="1">Membrane</location>
        <topology evidence="1">Multi-pass membrane protein</topology>
    </subcellularLocation>
</comment>
<dbReference type="GO" id="GO:0005789">
    <property type="term" value="C:endoplasmic reticulum membrane"/>
    <property type="evidence" value="ECO:0007669"/>
    <property type="project" value="UniProtKB-SubCell"/>
</dbReference>